<dbReference type="PROSITE" id="PS51918">
    <property type="entry name" value="RADICAL_SAM"/>
    <property type="match status" value="1"/>
</dbReference>
<dbReference type="InterPro" id="IPR040074">
    <property type="entry name" value="BssD/PflA/YjjW"/>
</dbReference>
<dbReference type="InterPro" id="IPR034457">
    <property type="entry name" value="Organic_radical-activating"/>
</dbReference>
<name>A0A7X2T3T8_9FIRM</name>
<evidence type="ECO:0000313" key="11">
    <source>
        <dbReference type="Proteomes" id="UP000470082"/>
    </source>
</evidence>
<dbReference type="PANTHER" id="PTHR30352">
    <property type="entry name" value="PYRUVATE FORMATE-LYASE-ACTIVATING ENZYME"/>
    <property type="match status" value="1"/>
</dbReference>
<dbReference type="SFLD" id="SFLDG01118">
    <property type="entry name" value="activating_enzymes__group_2"/>
    <property type="match status" value="1"/>
</dbReference>
<comment type="similarity">
    <text evidence="2">Belongs to the organic radical-activating enzymes family.</text>
</comment>
<evidence type="ECO:0000259" key="9">
    <source>
        <dbReference type="PROSITE" id="PS51918"/>
    </source>
</evidence>
<dbReference type="AlphaFoldDB" id="A0A7X2T3T8"/>
<dbReference type="PIRSF" id="PIRSF000371">
    <property type="entry name" value="PFL_act_enz"/>
    <property type="match status" value="1"/>
</dbReference>
<keyword evidence="11" id="KW-1185">Reference proteome</keyword>
<dbReference type="Gene3D" id="3.20.20.70">
    <property type="entry name" value="Aldolase class I"/>
    <property type="match status" value="1"/>
</dbReference>
<dbReference type="Proteomes" id="UP000470082">
    <property type="component" value="Unassembled WGS sequence"/>
</dbReference>
<dbReference type="InterPro" id="IPR058240">
    <property type="entry name" value="rSAM_sf"/>
</dbReference>
<dbReference type="SFLD" id="SFLDG01066">
    <property type="entry name" value="organic_radical-activating_enz"/>
    <property type="match status" value="1"/>
</dbReference>
<evidence type="ECO:0000256" key="1">
    <source>
        <dbReference type="ARBA" id="ARBA00001966"/>
    </source>
</evidence>
<sequence length="288" mass="32900">MNGLIGKIQRYSTKDGPGIRTTVFMVGCNLRCKWCANPELLKADQVMYHKEKCHRCGSCLAYEGIQWDTTGVKINRSQCIKIKELEEICPFEAYENVGKWMDSDELVQILLKDKEYYSQSNGGVTFSGGEALLQADFVYECTKKLHKYGIHVTLDTACALPYHPVLDEVDLILLDIKAYDALLHKKCTGIKNDQILENAKKIRKPVIVRMVLVPEFNDELEDIKKRIDFASTIHCIQIDFLKYHILGVSKYEQLGLSYECSLKELDETILQSAIKYAEEKHIEYTIGG</sequence>
<evidence type="ECO:0000256" key="7">
    <source>
        <dbReference type="ARBA" id="ARBA00023004"/>
    </source>
</evidence>
<keyword evidence="6" id="KW-0560">Oxidoreductase</keyword>
<evidence type="ECO:0000256" key="5">
    <source>
        <dbReference type="ARBA" id="ARBA00022723"/>
    </source>
</evidence>
<keyword evidence="7" id="KW-0408">Iron</keyword>
<evidence type="ECO:0000256" key="3">
    <source>
        <dbReference type="ARBA" id="ARBA00022485"/>
    </source>
</evidence>
<dbReference type="GO" id="GO:0016491">
    <property type="term" value="F:oxidoreductase activity"/>
    <property type="evidence" value="ECO:0007669"/>
    <property type="project" value="UniProtKB-KW"/>
</dbReference>
<dbReference type="InterPro" id="IPR007197">
    <property type="entry name" value="rSAM"/>
</dbReference>
<dbReference type="InterPro" id="IPR013785">
    <property type="entry name" value="Aldolase_TIM"/>
</dbReference>
<dbReference type="InterPro" id="IPR012839">
    <property type="entry name" value="Organic_radical_activase"/>
</dbReference>
<dbReference type="Pfam" id="PF04055">
    <property type="entry name" value="Radical_SAM"/>
    <property type="match status" value="1"/>
</dbReference>
<keyword evidence="4" id="KW-0949">S-adenosyl-L-methionine</keyword>
<dbReference type="PROSITE" id="PS01087">
    <property type="entry name" value="RADICAL_ACTIVATING"/>
    <property type="match status" value="1"/>
</dbReference>
<dbReference type="GO" id="GO:0046872">
    <property type="term" value="F:metal ion binding"/>
    <property type="evidence" value="ECO:0007669"/>
    <property type="project" value="UniProtKB-KW"/>
</dbReference>
<comment type="caution">
    <text evidence="10">The sequence shown here is derived from an EMBL/GenBank/DDBJ whole genome shotgun (WGS) entry which is preliminary data.</text>
</comment>
<keyword evidence="8" id="KW-0411">Iron-sulfur</keyword>
<evidence type="ECO:0000256" key="2">
    <source>
        <dbReference type="ARBA" id="ARBA00009777"/>
    </source>
</evidence>
<dbReference type="SUPFAM" id="SSF102114">
    <property type="entry name" value="Radical SAM enzymes"/>
    <property type="match status" value="1"/>
</dbReference>
<comment type="cofactor">
    <cofactor evidence="1">
        <name>[4Fe-4S] cluster</name>
        <dbReference type="ChEBI" id="CHEBI:49883"/>
    </cofactor>
</comment>
<evidence type="ECO:0000256" key="4">
    <source>
        <dbReference type="ARBA" id="ARBA00022691"/>
    </source>
</evidence>
<feature type="domain" description="Radical SAM core" evidence="9">
    <location>
        <begin position="14"/>
        <end position="280"/>
    </location>
</feature>
<evidence type="ECO:0000256" key="6">
    <source>
        <dbReference type="ARBA" id="ARBA00023002"/>
    </source>
</evidence>
<dbReference type="InterPro" id="IPR001989">
    <property type="entry name" value="Radical_activat_CS"/>
</dbReference>
<dbReference type="RefSeq" id="WP_154460394.1">
    <property type="nucleotide sequence ID" value="NZ_VUMM01000012.1"/>
</dbReference>
<evidence type="ECO:0000313" key="10">
    <source>
        <dbReference type="EMBL" id="MSS01790.1"/>
    </source>
</evidence>
<accession>A0A7X2T3T8</accession>
<dbReference type="PANTHER" id="PTHR30352:SF4">
    <property type="entry name" value="PYRUVATE FORMATE-LYASE 2-ACTIVATING ENZYME"/>
    <property type="match status" value="1"/>
</dbReference>
<keyword evidence="5" id="KW-0479">Metal-binding</keyword>
<dbReference type="NCBIfam" id="TIGR02494">
    <property type="entry name" value="PFLE_PFLC"/>
    <property type="match status" value="1"/>
</dbReference>
<dbReference type="SFLD" id="SFLDS00029">
    <property type="entry name" value="Radical_SAM"/>
    <property type="match status" value="1"/>
</dbReference>
<proteinExistence type="inferred from homology"/>
<reference evidence="10 11" key="1">
    <citation type="submission" date="2019-08" db="EMBL/GenBank/DDBJ databases">
        <title>In-depth cultivation of the pig gut microbiome towards novel bacterial diversity and tailored functional studies.</title>
        <authorList>
            <person name="Wylensek D."/>
            <person name="Hitch T.C.A."/>
            <person name="Clavel T."/>
        </authorList>
    </citation>
    <scope>NUCLEOTIDE SEQUENCE [LARGE SCALE GENOMIC DNA]</scope>
    <source>
        <strain evidence="10 11">LKV-178-WT-2G</strain>
    </source>
</reference>
<organism evidence="10 11">
    <name type="scientific">Floccifex porci</name>
    <dbReference type="NCBI Taxonomy" id="2606629"/>
    <lineage>
        <taxon>Bacteria</taxon>
        <taxon>Bacillati</taxon>
        <taxon>Bacillota</taxon>
        <taxon>Erysipelotrichia</taxon>
        <taxon>Erysipelotrichales</taxon>
        <taxon>Erysipelotrichaceae</taxon>
        <taxon>Floccifex</taxon>
    </lineage>
</organism>
<evidence type="ECO:0000256" key="8">
    <source>
        <dbReference type="ARBA" id="ARBA00023014"/>
    </source>
</evidence>
<dbReference type="GO" id="GO:0051539">
    <property type="term" value="F:4 iron, 4 sulfur cluster binding"/>
    <property type="evidence" value="ECO:0007669"/>
    <property type="project" value="UniProtKB-KW"/>
</dbReference>
<keyword evidence="3" id="KW-0004">4Fe-4S</keyword>
<protein>
    <submittedName>
        <fullName evidence="10">Glycyl-radical enzyme activating protein</fullName>
    </submittedName>
</protein>
<dbReference type="EMBL" id="VUMM01000012">
    <property type="protein sequence ID" value="MSS01790.1"/>
    <property type="molecule type" value="Genomic_DNA"/>
</dbReference>
<gene>
    <name evidence="10" type="ORF">FYJ50_06725</name>
</gene>